<keyword evidence="5" id="KW-0732">Signal</keyword>
<evidence type="ECO:0000259" key="6">
    <source>
        <dbReference type="PROSITE" id="PS51935"/>
    </source>
</evidence>
<evidence type="ECO:0000256" key="3">
    <source>
        <dbReference type="ARBA" id="ARBA00022801"/>
    </source>
</evidence>
<keyword evidence="3 7" id="KW-0378">Hydrolase</keyword>
<dbReference type="InterPro" id="IPR051202">
    <property type="entry name" value="Peptidase_C40"/>
</dbReference>
<sequence>MSQVKKNRLSKSLLGIALSLSVFGSASLLLPTPSAQAATASASKADQIVNTALSYQGKVKYSFGTKDPQHLIFDCSSFTQFVFSKNGISIPWGSSAQTRVGSPVKDKAHLQKGDLVMFSVNTPGKINHVGIYLGNGKFVGNSPSRGVAIYDMNSGYWKNRYITGRHL</sequence>
<keyword evidence="8" id="KW-1185">Reference proteome</keyword>
<evidence type="ECO:0000256" key="4">
    <source>
        <dbReference type="ARBA" id="ARBA00022807"/>
    </source>
</evidence>
<feature type="chain" id="PRO_5001761198" evidence="5">
    <location>
        <begin position="38"/>
        <end position="167"/>
    </location>
</feature>
<dbReference type="RefSeq" id="WP_036688153.1">
    <property type="nucleotide sequence ID" value="NZ_FYEP01000019.1"/>
</dbReference>
<gene>
    <name evidence="7" type="ORF">ET33_15715</name>
</gene>
<dbReference type="GO" id="GO:0008234">
    <property type="term" value="F:cysteine-type peptidase activity"/>
    <property type="evidence" value="ECO:0007669"/>
    <property type="project" value="UniProtKB-KW"/>
</dbReference>
<dbReference type="eggNOG" id="COG0791">
    <property type="taxonomic scope" value="Bacteria"/>
</dbReference>
<dbReference type="PROSITE" id="PS51935">
    <property type="entry name" value="NLPC_P60"/>
    <property type="match status" value="1"/>
</dbReference>
<dbReference type="EMBL" id="JNVM01000021">
    <property type="protein sequence ID" value="KEQ23572.1"/>
    <property type="molecule type" value="Genomic_DNA"/>
</dbReference>
<evidence type="ECO:0000256" key="5">
    <source>
        <dbReference type="SAM" id="SignalP"/>
    </source>
</evidence>
<keyword evidence="2" id="KW-0645">Protease</keyword>
<evidence type="ECO:0000256" key="2">
    <source>
        <dbReference type="ARBA" id="ARBA00022670"/>
    </source>
</evidence>
<dbReference type="SUPFAM" id="SSF54001">
    <property type="entry name" value="Cysteine proteinases"/>
    <property type="match status" value="1"/>
</dbReference>
<proteinExistence type="inferred from homology"/>
<dbReference type="AlphaFoldDB" id="A0A081NYP9"/>
<name>A0A081NYP9_9BACL</name>
<protein>
    <submittedName>
        <fullName evidence="7">Hydrolase Nlp/P60</fullName>
    </submittedName>
</protein>
<dbReference type="Gene3D" id="3.90.1720.10">
    <property type="entry name" value="endopeptidase domain like (from Nostoc punctiforme)"/>
    <property type="match status" value="1"/>
</dbReference>
<keyword evidence="4" id="KW-0788">Thiol protease</keyword>
<dbReference type="Pfam" id="PF00877">
    <property type="entry name" value="NLPC_P60"/>
    <property type="match status" value="1"/>
</dbReference>
<reference evidence="7 8" key="1">
    <citation type="submission" date="2014-06" db="EMBL/GenBank/DDBJ databases">
        <title>Draft genome sequence of Paenibacillus sp. MSt1.</title>
        <authorList>
            <person name="Aw Y.K."/>
            <person name="Ong K.S."/>
            <person name="Gan H.M."/>
            <person name="Lee S.M."/>
        </authorList>
    </citation>
    <scope>NUCLEOTIDE SEQUENCE [LARGE SCALE GENOMIC DNA]</scope>
    <source>
        <strain evidence="7 8">MSt1</strain>
    </source>
</reference>
<dbReference type="PANTHER" id="PTHR47053">
    <property type="entry name" value="MUREIN DD-ENDOPEPTIDASE MEPH-RELATED"/>
    <property type="match status" value="1"/>
</dbReference>
<comment type="similarity">
    <text evidence="1">Belongs to the peptidase C40 family.</text>
</comment>
<feature type="signal peptide" evidence="5">
    <location>
        <begin position="1"/>
        <end position="37"/>
    </location>
</feature>
<evidence type="ECO:0000313" key="7">
    <source>
        <dbReference type="EMBL" id="KEQ23572.1"/>
    </source>
</evidence>
<evidence type="ECO:0000313" key="8">
    <source>
        <dbReference type="Proteomes" id="UP000028123"/>
    </source>
</evidence>
<feature type="domain" description="NlpC/P60" evidence="6">
    <location>
        <begin position="42"/>
        <end position="167"/>
    </location>
</feature>
<dbReference type="OrthoDB" id="9813118at2"/>
<dbReference type="InterPro" id="IPR038765">
    <property type="entry name" value="Papain-like_cys_pep_sf"/>
</dbReference>
<dbReference type="PANTHER" id="PTHR47053:SF1">
    <property type="entry name" value="MUREIN DD-ENDOPEPTIDASE MEPH-RELATED"/>
    <property type="match status" value="1"/>
</dbReference>
<comment type="caution">
    <text evidence="7">The sequence shown here is derived from an EMBL/GenBank/DDBJ whole genome shotgun (WGS) entry which is preliminary data.</text>
</comment>
<dbReference type="Proteomes" id="UP000028123">
    <property type="component" value="Unassembled WGS sequence"/>
</dbReference>
<organism evidence="7 8">
    <name type="scientific">Paenibacillus tyrfis</name>
    <dbReference type="NCBI Taxonomy" id="1501230"/>
    <lineage>
        <taxon>Bacteria</taxon>
        <taxon>Bacillati</taxon>
        <taxon>Bacillota</taxon>
        <taxon>Bacilli</taxon>
        <taxon>Bacillales</taxon>
        <taxon>Paenibacillaceae</taxon>
        <taxon>Paenibacillus</taxon>
    </lineage>
</organism>
<evidence type="ECO:0000256" key="1">
    <source>
        <dbReference type="ARBA" id="ARBA00007074"/>
    </source>
</evidence>
<dbReference type="GO" id="GO:0006508">
    <property type="term" value="P:proteolysis"/>
    <property type="evidence" value="ECO:0007669"/>
    <property type="project" value="UniProtKB-KW"/>
</dbReference>
<dbReference type="InterPro" id="IPR000064">
    <property type="entry name" value="NLP_P60_dom"/>
</dbReference>
<accession>A0A081NYP9</accession>